<evidence type="ECO:0000313" key="9">
    <source>
        <dbReference type="EMBL" id="QHI97983.1"/>
    </source>
</evidence>
<keyword evidence="10" id="KW-1185">Reference proteome</keyword>
<dbReference type="Gene3D" id="2.60.40.4070">
    <property type="match status" value="1"/>
</dbReference>
<evidence type="ECO:0000256" key="2">
    <source>
        <dbReference type="ARBA" id="ARBA00016013"/>
    </source>
</evidence>
<protein>
    <recommendedName>
        <fullName evidence="2 5">Basal-body rod modification protein FlgD</fullName>
    </recommendedName>
</protein>
<dbReference type="GO" id="GO:0044781">
    <property type="term" value="P:bacterial-type flagellum organization"/>
    <property type="evidence" value="ECO:0007669"/>
    <property type="project" value="UniProtKB-UniRule"/>
</dbReference>
<sequence>MASTTDALSSTTAYQPTSSLTSTTSTSSSGSTTGTTSAKDQEDRFLKLLVAQLNNQDPMNPMDNAQMTTQIAQINTVSGIEKLNTTVTDLATQMAAMQGIQASALIGHDVLASGNTVSVDSSTNKGSGTFTLDGSASDVSVKVSTAGGVTVGTLNLGSMAAGQHDFDFNSTGYSSADGLKFTVTAANGSASVGSTTMVKGNVASIGSDTTGALTLKFKDGNTAAYTSVKSIL</sequence>
<feature type="region of interest" description="Disordered" evidence="6">
    <location>
        <begin position="1"/>
        <end position="39"/>
    </location>
</feature>
<evidence type="ECO:0000256" key="6">
    <source>
        <dbReference type="SAM" id="MobiDB-lite"/>
    </source>
</evidence>
<feature type="compositionally biased region" description="Low complexity" evidence="6">
    <location>
        <begin position="1"/>
        <end position="37"/>
    </location>
</feature>
<dbReference type="Pfam" id="PF13861">
    <property type="entry name" value="FLgD_tudor"/>
    <property type="match status" value="1"/>
</dbReference>
<name>A0A857J425_9BURK</name>
<reference evidence="9 10" key="1">
    <citation type="submission" date="2020-01" db="EMBL/GenBank/DDBJ databases">
        <title>Genome sequencing of strain KACC 21265.</title>
        <authorList>
            <person name="Heo J."/>
            <person name="Kim S.-J."/>
            <person name="Kim J.-S."/>
            <person name="Hong S.-B."/>
            <person name="Kwon S.-W."/>
        </authorList>
    </citation>
    <scope>NUCLEOTIDE SEQUENCE [LARGE SCALE GENOMIC DNA]</scope>
    <source>
        <strain evidence="9 10">KACC 21265</strain>
    </source>
</reference>
<dbReference type="RefSeq" id="WP_160551500.1">
    <property type="nucleotide sequence ID" value="NZ_CP047650.1"/>
</dbReference>
<evidence type="ECO:0000313" key="10">
    <source>
        <dbReference type="Proteomes" id="UP000464787"/>
    </source>
</evidence>
<comment type="similarity">
    <text evidence="1 5">Belongs to the FlgD family.</text>
</comment>
<feature type="domain" description="FlgD/Vpr Ig-like" evidence="7">
    <location>
        <begin position="114"/>
        <end position="188"/>
    </location>
</feature>
<dbReference type="Proteomes" id="UP000464787">
    <property type="component" value="Chromosome"/>
</dbReference>
<dbReference type="Pfam" id="PF13860">
    <property type="entry name" value="FlgD_ig"/>
    <property type="match status" value="1"/>
</dbReference>
<keyword evidence="9" id="KW-0969">Cilium</keyword>
<proteinExistence type="inferred from homology"/>
<keyword evidence="9" id="KW-0966">Cell projection</keyword>
<keyword evidence="9" id="KW-0282">Flagellum</keyword>
<evidence type="ECO:0000259" key="7">
    <source>
        <dbReference type="Pfam" id="PF13860"/>
    </source>
</evidence>
<feature type="domain" description="FlgD Tudor-like" evidence="8">
    <location>
        <begin position="98"/>
        <end position="229"/>
    </location>
</feature>
<evidence type="ECO:0000256" key="4">
    <source>
        <dbReference type="ARBA" id="ARBA00024746"/>
    </source>
</evidence>
<dbReference type="Gene3D" id="2.30.30.910">
    <property type="match status" value="1"/>
</dbReference>
<evidence type="ECO:0000259" key="8">
    <source>
        <dbReference type="Pfam" id="PF13861"/>
    </source>
</evidence>
<evidence type="ECO:0000256" key="5">
    <source>
        <dbReference type="RuleBase" id="RU362076"/>
    </source>
</evidence>
<organism evidence="9 10">
    <name type="scientific">Xylophilus rhododendri</name>
    <dbReference type="NCBI Taxonomy" id="2697032"/>
    <lineage>
        <taxon>Bacteria</taxon>
        <taxon>Pseudomonadati</taxon>
        <taxon>Pseudomonadota</taxon>
        <taxon>Betaproteobacteria</taxon>
        <taxon>Burkholderiales</taxon>
        <taxon>Xylophilus</taxon>
    </lineage>
</organism>
<evidence type="ECO:0000256" key="3">
    <source>
        <dbReference type="ARBA" id="ARBA00022795"/>
    </source>
</evidence>
<dbReference type="Pfam" id="PF03963">
    <property type="entry name" value="FlgD"/>
    <property type="match status" value="1"/>
</dbReference>
<accession>A0A857J425</accession>
<dbReference type="InterPro" id="IPR025963">
    <property type="entry name" value="FLgD_Tudor"/>
</dbReference>
<evidence type="ECO:0000256" key="1">
    <source>
        <dbReference type="ARBA" id="ARBA00010577"/>
    </source>
</evidence>
<gene>
    <name evidence="9" type="ORF">GT347_08235</name>
</gene>
<dbReference type="InterPro" id="IPR005648">
    <property type="entry name" value="FlgD"/>
</dbReference>
<dbReference type="AlphaFoldDB" id="A0A857J425"/>
<keyword evidence="3 5" id="KW-1005">Bacterial flagellum biogenesis</keyword>
<comment type="function">
    <text evidence="4 5">Required for flagellar hook formation. May act as a scaffolding protein.</text>
</comment>
<dbReference type="InterPro" id="IPR025965">
    <property type="entry name" value="FlgD/Vpr_Ig-like"/>
</dbReference>
<dbReference type="KEGG" id="xyk:GT347_08235"/>
<dbReference type="EMBL" id="CP047650">
    <property type="protein sequence ID" value="QHI97983.1"/>
    <property type="molecule type" value="Genomic_DNA"/>
</dbReference>